<keyword evidence="8 15" id="KW-1278">Translocase</keyword>
<evidence type="ECO:0000256" key="12">
    <source>
        <dbReference type="ARBA" id="ARBA00023128"/>
    </source>
</evidence>
<evidence type="ECO:0000256" key="13">
    <source>
        <dbReference type="ARBA" id="ARBA00023136"/>
    </source>
</evidence>
<dbReference type="EMBL" id="MG772558">
    <property type="protein sequence ID" value="QBA55914.1"/>
    <property type="molecule type" value="Genomic_DNA"/>
</dbReference>
<sequence>MILFEAGLVIGFLAVASNPSPYYAALGLVTAAGVGCLIMTGEGVTFLCLVLFLVYLGGMMVVFAYSAALVADPYPEAWGGEEVKLYLTMYSVFLGLWVFMEKKLDGVEEGWELGVNKGDWLGVSMMYSDGGVLLLLVGWALLLTLFGVLEVVRGHYGGALRAV</sequence>
<evidence type="ECO:0000256" key="3">
    <source>
        <dbReference type="ARBA" id="ARBA00012944"/>
    </source>
</evidence>
<dbReference type="GO" id="GO:0008137">
    <property type="term" value="F:NADH dehydrogenase (ubiquinone) activity"/>
    <property type="evidence" value="ECO:0007669"/>
    <property type="project" value="UniProtKB-UniRule"/>
</dbReference>
<evidence type="ECO:0000256" key="6">
    <source>
        <dbReference type="ARBA" id="ARBA00022660"/>
    </source>
</evidence>
<keyword evidence="5 15" id="KW-0813">Transport</keyword>
<evidence type="ECO:0000256" key="7">
    <source>
        <dbReference type="ARBA" id="ARBA00022692"/>
    </source>
</evidence>
<organism evidence="16">
    <name type="scientific">Pithecopus megacephalus</name>
    <name type="common">large-headed leaf frog</name>
    <dbReference type="NCBI Taxonomy" id="860373"/>
    <lineage>
        <taxon>Eukaryota</taxon>
        <taxon>Metazoa</taxon>
        <taxon>Chordata</taxon>
        <taxon>Craniata</taxon>
        <taxon>Vertebrata</taxon>
        <taxon>Euteleostomi</taxon>
        <taxon>Amphibia</taxon>
        <taxon>Batrachia</taxon>
        <taxon>Anura</taxon>
        <taxon>Neobatrachia</taxon>
        <taxon>Hyloidea</taxon>
        <taxon>Hylidae</taxon>
        <taxon>Phyllomedusinae</taxon>
        <taxon>Pithecopus</taxon>
    </lineage>
</organism>
<dbReference type="AlphaFoldDB" id="A0A646QSP5"/>
<comment type="function">
    <text evidence="15">Core subunit of the mitochondrial membrane respiratory chain NADH dehydrogenase (Complex I) which catalyzes electron transfer from NADH through the respiratory chain, using ubiquinone as an electron acceptor. Essential for the catalytic activity and assembly of complex I.</text>
</comment>
<comment type="catalytic activity">
    <reaction evidence="14 15">
        <text>a ubiquinone + NADH + 5 H(+)(in) = a ubiquinol + NAD(+) + 4 H(+)(out)</text>
        <dbReference type="Rhea" id="RHEA:29091"/>
        <dbReference type="Rhea" id="RHEA-COMP:9565"/>
        <dbReference type="Rhea" id="RHEA-COMP:9566"/>
        <dbReference type="ChEBI" id="CHEBI:15378"/>
        <dbReference type="ChEBI" id="CHEBI:16389"/>
        <dbReference type="ChEBI" id="CHEBI:17976"/>
        <dbReference type="ChEBI" id="CHEBI:57540"/>
        <dbReference type="ChEBI" id="CHEBI:57945"/>
        <dbReference type="EC" id="7.1.1.2"/>
    </reaction>
</comment>
<reference evidence="16" key="1">
    <citation type="submission" date="2018-01" db="EMBL/GenBank/DDBJ databases">
        <title>Complete mitochondrial DNA of Pithecopus megacephalus (Anura, Phyllomedusidae).</title>
        <authorList>
            <person name="Lima N.G.S. Sr"/>
            <person name="Carmo A.O."/>
            <person name="Kalapothakis E."/>
            <person name="Eterovick P.C. Sr."/>
        </authorList>
    </citation>
    <scope>NUCLEOTIDE SEQUENCE</scope>
</reference>
<feature type="transmembrane region" description="Helical" evidence="15">
    <location>
        <begin position="46"/>
        <end position="71"/>
    </location>
</feature>
<evidence type="ECO:0000256" key="8">
    <source>
        <dbReference type="ARBA" id="ARBA00022967"/>
    </source>
</evidence>
<dbReference type="Pfam" id="PF00499">
    <property type="entry name" value="Oxidored_q3"/>
    <property type="match status" value="1"/>
</dbReference>
<evidence type="ECO:0000256" key="4">
    <source>
        <dbReference type="ARBA" id="ARBA00021095"/>
    </source>
</evidence>
<evidence type="ECO:0000256" key="11">
    <source>
        <dbReference type="ARBA" id="ARBA00023027"/>
    </source>
</evidence>
<evidence type="ECO:0000256" key="10">
    <source>
        <dbReference type="ARBA" id="ARBA00022989"/>
    </source>
</evidence>
<evidence type="ECO:0000256" key="1">
    <source>
        <dbReference type="ARBA" id="ARBA00004225"/>
    </source>
</evidence>
<proteinExistence type="inferred from homology"/>
<keyword evidence="12 15" id="KW-0496">Mitochondrion</keyword>
<dbReference type="PANTHER" id="PTHR11435">
    <property type="entry name" value="NADH UBIQUINONE OXIDOREDUCTASE SUBUNIT ND6"/>
    <property type="match status" value="1"/>
</dbReference>
<dbReference type="InterPro" id="IPR042106">
    <property type="entry name" value="Nuo/plastoQ_OxRdtase_6_NuoJ"/>
</dbReference>
<dbReference type="Gene3D" id="1.20.120.1200">
    <property type="entry name" value="NADH-ubiquinone/plastoquinone oxidoreductase chain 6, subunit NuoJ"/>
    <property type="match status" value="1"/>
</dbReference>
<keyword evidence="10 15" id="KW-1133">Transmembrane helix</keyword>
<evidence type="ECO:0000256" key="14">
    <source>
        <dbReference type="ARBA" id="ARBA00049551"/>
    </source>
</evidence>
<keyword evidence="13 15" id="KW-0472">Membrane</keyword>
<comment type="similarity">
    <text evidence="2 15">Belongs to the complex I subunit 6 family.</text>
</comment>
<gene>
    <name evidence="16" type="primary">ND6</name>
</gene>
<evidence type="ECO:0000256" key="9">
    <source>
        <dbReference type="ARBA" id="ARBA00022982"/>
    </source>
</evidence>
<dbReference type="GO" id="GO:0031966">
    <property type="term" value="C:mitochondrial membrane"/>
    <property type="evidence" value="ECO:0007669"/>
    <property type="project" value="UniProtKB-SubCell"/>
</dbReference>
<keyword evidence="6 15" id="KW-0679">Respiratory chain</keyword>
<keyword evidence="9 15" id="KW-0249">Electron transport</keyword>
<comment type="subcellular location">
    <subcellularLocation>
        <location evidence="1 15">Mitochondrion membrane</location>
        <topology evidence="1 15">Multi-pass membrane protein</topology>
    </subcellularLocation>
</comment>
<dbReference type="PANTHER" id="PTHR11435:SF1">
    <property type="entry name" value="NADH-UBIQUINONE OXIDOREDUCTASE CHAIN 6"/>
    <property type="match status" value="1"/>
</dbReference>
<evidence type="ECO:0000313" key="16">
    <source>
        <dbReference type="EMBL" id="QBA55914.1"/>
    </source>
</evidence>
<feature type="transmembrane region" description="Helical" evidence="15">
    <location>
        <begin position="20"/>
        <end position="39"/>
    </location>
</feature>
<keyword evidence="7 15" id="KW-0812">Transmembrane</keyword>
<protein>
    <recommendedName>
        <fullName evidence="4 15">NADH-ubiquinone oxidoreductase chain 6</fullName>
        <ecNumber evidence="3 15">7.1.1.2</ecNumber>
    </recommendedName>
</protein>
<evidence type="ECO:0000256" key="2">
    <source>
        <dbReference type="ARBA" id="ARBA00005698"/>
    </source>
</evidence>
<dbReference type="InterPro" id="IPR001457">
    <property type="entry name" value="NADH_UbQ/plastoQ_OxRdtase_su6"/>
</dbReference>
<evidence type="ECO:0000256" key="15">
    <source>
        <dbReference type="RuleBase" id="RU004430"/>
    </source>
</evidence>
<keyword evidence="11 15" id="KW-0520">NAD</keyword>
<feature type="transmembrane region" description="Helical" evidence="15">
    <location>
        <begin position="132"/>
        <end position="152"/>
    </location>
</feature>
<keyword evidence="15" id="KW-0830">Ubiquinone</keyword>
<evidence type="ECO:0000256" key="5">
    <source>
        <dbReference type="ARBA" id="ARBA00022448"/>
    </source>
</evidence>
<geneLocation type="mitochondrion" evidence="16"/>
<accession>A0A646QSP5</accession>
<name>A0A646QSP5_9NEOB</name>
<dbReference type="EC" id="7.1.1.2" evidence="3 15"/>
<dbReference type="InterPro" id="IPR050269">
    <property type="entry name" value="ComplexI_Subunit6"/>
</dbReference>